<dbReference type="OrthoDB" id="2444812at2759"/>
<keyword evidence="2" id="KW-1133">Transmembrane helix</keyword>
<accession>A0A1D2V9M1</accession>
<keyword evidence="2" id="KW-0812">Transmembrane</keyword>
<dbReference type="Proteomes" id="UP000095038">
    <property type="component" value="Unassembled WGS sequence"/>
</dbReference>
<feature type="transmembrane region" description="Helical" evidence="2">
    <location>
        <begin position="74"/>
        <end position="92"/>
    </location>
</feature>
<dbReference type="EMBL" id="KV454493">
    <property type="protein sequence ID" value="ODV58351.1"/>
    <property type="molecule type" value="Genomic_DNA"/>
</dbReference>
<reference evidence="4" key="1">
    <citation type="submission" date="2016-05" db="EMBL/GenBank/DDBJ databases">
        <title>Comparative genomics of biotechnologically important yeasts.</title>
        <authorList>
            <consortium name="DOE Joint Genome Institute"/>
            <person name="Riley R."/>
            <person name="Haridas S."/>
            <person name="Wolfe K.H."/>
            <person name="Lopes M.R."/>
            <person name="Hittinger C.T."/>
            <person name="Goker M."/>
            <person name="Salamov A."/>
            <person name="Wisecaver J."/>
            <person name="Long T.M."/>
            <person name="Aerts A.L."/>
            <person name="Barry K."/>
            <person name="Choi C."/>
            <person name="Clum A."/>
            <person name="Coughlan A.Y."/>
            <person name="Deshpande S."/>
            <person name="Douglass A.P."/>
            <person name="Hanson S.J."/>
            <person name="Klenk H.-P."/>
            <person name="Labutti K."/>
            <person name="Lapidus A."/>
            <person name="Lindquist E."/>
            <person name="Lipzen A."/>
            <person name="Meier-Kolthoff J.P."/>
            <person name="Ohm R.A."/>
            <person name="Otillar R.P."/>
            <person name="Pangilinan J."/>
            <person name="Peng Y."/>
            <person name="Rokas A."/>
            <person name="Rosa C.A."/>
            <person name="Scheuner C."/>
            <person name="Sibirny A.A."/>
            <person name="Slot J.C."/>
            <person name="Stielow J.B."/>
            <person name="Sun H."/>
            <person name="Kurtzman C.P."/>
            <person name="Blackwell M."/>
            <person name="Grigoriev I.V."/>
            <person name="Jeffries T.W."/>
        </authorList>
    </citation>
    <scope>NUCLEOTIDE SEQUENCE [LARGE SCALE GENOMIC DNA]</scope>
    <source>
        <strain evidence="4">DSM 1968</strain>
    </source>
</reference>
<protein>
    <recommendedName>
        <fullName evidence="5">WW domain-containing protein</fullName>
    </recommendedName>
</protein>
<evidence type="ECO:0000313" key="3">
    <source>
        <dbReference type="EMBL" id="ODV58351.1"/>
    </source>
</evidence>
<dbReference type="RefSeq" id="XP_020044658.1">
    <property type="nucleotide sequence ID" value="XM_020188578.1"/>
</dbReference>
<keyword evidence="2" id="KW-0472">Membrane</keyword>
<dbReference type="InParanoid" id="A0A1D2V9M1"/>
<feature type="region of interest" description="Disordered" evidence="1">
    <location>
        <begin position="35"/>
        <end position="58"/>
    </location>
</feature>
<evidence type="ECO:0000256" key="1">
    <source>
        <dbReference type="SAM" id="MobiDB-lite"/>
    </source>
</evidence>
<dbReference type="GeneID" id="30962214"/>
<evidence type="ECO:0008006" key="5">
    <source>
        <dbReference type="Google" id="ProtNLM"/>
    </source>
</evidence>
<evidence type="ECO:0000256" key="2">
    <source>
        <dbReference type="SAM" id="Phobius"/>
    </source>
</evidence>
<evidence type="ECO:0000313" key="4">
    <source>
        <dbReference type="Proteomes" id="UP000095038"/>
    </source>
</evidence>
<organism evidence="3 4">
    <name type="scientific">Ascoidea rubescens DSM 1968</name>
    <dbReference type="NCBI Taxonomy" id="1344418"/>
    <lineage>
        <taxon>Eukaryota</taxon>
        <taxon>Fungi</taxon>
        <taxon>Dikarya</taxon>
        <taxon>Ascomycota</taxon>
        <taxon>Saccharomycotina</taxon>
        <taxon>Saccharomycetes</taxon>
        <taxon>Ascoideaceae</taxon>
        <taxon>Ascoidea</taxon>
    </lineage>
</organism>
<dbReference type="AlphaFoldDB" id="A0A1D2V9M1"/>
<feature type="compositionally biased region" description="Polar residues" evidence="1">
    <location>
        <begin position="35"/>
        <end position="56"/>
    </location>
</feature>
<keyword evidence="4" id="KW-1185">Reference proteome</keyword>
<sequence>MGTKPLSPPVPEGYTAKWDSRSKEYYFVHDASGRSTRTLPLTDNQEFNQKSSSPQTKDQDFNFIDSLVQNKEKIAIGVGATAIGGILLSQFLKNNDKDNRNKKDEKNK</sequence>
<gene>
    <name evidence="3" type="ORF">ASCRUDRAFT_10381</name>
</gene>
<proteinExistence type="predicted"/>
<name>A0A1D2V9M1_9ASCO</name>